<protein>
    <recommendedName>
        <fullName evidence="6">SWIM-type domain-containing protein</fullName>
    </recommendedName>
</protein>
<keyword evidence="2" id="KW-0645">Protease</keyword>
<dbReference type="Pfam" id="PF02902">
    <property type="entry name" value="Peptidase_C48"/>
    <property type="match status" value="1"/>
</dbReference>
<evidence type="ECO:0000259" key="6">
    <source>
        <dbReference type="PROSITE" id="PS50966"/>
    </source>
</evidence>
<dbReference type="Proteomes" id="UP000815677">
    <property type="component" value="Unassembled WGS sequence"/>
</dbReference>
<keyword evidence="4" id="KW-0479">Metal-binding</keyword>
<dbReference type="InterPro" id="IPR003653">
    <property type="entry name" value="Peptidase_C48_C"/>
</dbReference>
<dbReference type="InterPro" id="IPR007527">
    <property type="entry name" value="Znf_SWIM"/>
</dbReference>
<keyword evidence="8" id="KW-1185">Reference proteome</keyword>
<keyword evidence="4" id="KW-0863">Zinc-finger</keyword>
<evidence type="ECO:0000313" key="8">
    <source>
        <dbReference type="Proteomes" id="UP000815677"/>
    </source>
</evidence>
<sequence length="513" mass="57360">MGQHQKNSSPSRRRRRRQYYLVTEQSDGTLTCNCSGYTQTGKTCEHTAAVKLQIESGPVSQYEGEISLSVALFAHSPAEVEMRGKRGKAAGGKSRKLLRIKFAIPRRKDSSVNKDVDRFLDQMDTSSVMWEQPAADEGKSGSDNESDGNEAGVEVDDPLVRGSQVSPGRPAAVKPLHPGRTPSKQTKKPLKFSQPPGRKRGHPNSLLPGSPVKGAKRRTNYDEWEDDDKLDDRLQGSPEPQMAEYEALDNRRWTLIGYWMWHNEAKVFAEIANAAPFHPDSYYAELAYYAERIQPTQILFLHNNLEGHWVLLQCDKENPLQVTCFDSFSTHSKIRNADEVTQAVVFISAYLFRVSSSAPPSAQSSEQVELAYHARPLGVQNDGHNCGFWACTFALLLACGVVVHDVAFLERLRVIGMNKIKAHLRKLWFSRYLDVAGIPVAIVDGLLKDLGVDPLSYDSPVFPRPPWITSIMEQHLKSLGLASAPPEPTALEKQALLNISVCILFRRYFLMIT</sequence>
<evidence type="ECO:0000256" key="3">
    <source>
        <dbReference type="ARBA" id="ARBA00022801"/>
    </source>
</evidence>
<reference evidence="7" key="1">
    <citation type="submission" date="2014-09" db="EMBL/GenBank/DDBJ databases">
        <title>Genome sequence of the luminous mushroom Mycena chlorophos for searching fungal bioluminescence genes.</title>
        <authorList>
            <person name="Tanaka Y."/>
            <person name="Kasuga D."/>
            <person name="Oba Y."/>
            <person name="Hase S."/>
            <person name="Sato K."/>
            <person name="Oba Y."/>
            <person name="Sakakibara Y."/>
        </authorList>
    </citation>
    <scope>NUCLEOTIDE SEQUENCE</scope>
</reference>
<dbReference type="SUPFAM" id="SSF54001">
    <property type="entry name" value="Cysteine proteinases"/>
    <property type="match status" value="1"/>
</dbReference>
<dbReference type="EMBL" id="DF840713">
    <property type="protein sequence ID" value="GAT45086.1"/>
    <property type="molecule type" value="Genomic_DNA"/>
</dbReference>
<evidence type="ECO:0000313" key="7">
    <source>
        <dbReference type="EMBL" id="GAT45086.1"/>
    </source>
</evidence>
<name>A0ABQ0L5E5_MYCCL</name>
<dbReference type="InterPro" id="IPR038765">
    <property type="entry name" value="Papain-like_cys_pep_sf"/>
</dbReference>
<evidence type="ECO:0000256" key="4">
    <source>
        <dbReference type="PROSITE-ProRule" id="PRU00325"/>
    </source>
</evidence>
<keyword evidence="4" id="KW-0862">Zinc</keyword>
<dbReference type="PROSITE" id="PS50966">
    <property type="entry name" value="ZF_SWIM"/>
    <property type="match status" value="1"/>
</dbReference>
<evidence type="ECO:0000256" key="5">
    <source>
        <dbReference type="SAM" id="MobiDB-lite"/>
    </source>
</evidence>
<evidence type="ECO:0000256" key="1">
    <source>
        <dbReference type="ARBA" id="ARBA00005234"/>
    </source>
</evidence>
<proteinExistence type="inferred from homology"/>
<feature type="compositionally biased region" description="Acidic residues" evidence="5">
    <location>
        <begin position="144"/>
        <end position="157"/>
    </location>
</feature>
<keyword evidence="3" id="KW-0378">Hydrolase</keyword>
<feature type="domain" description="SWIM-type" evidence="6">
    <location>
        <begin position="20"/>
        <end position="55"/>
    </location>
</feature>
<gene>
    <name evidence="7" type="ORF">MCHLO_02679</name>
</gene>
<feature type="region of interest" description="Disordered" evidence="5">
    <location>
        <begin position="124"/>
        <end position="241"/>
    </location>
</feature>
<dbReference type="Gene3D" id="3.40.395.10">
    <property type="entry name" value="Adenoviral Proteinase, Chain A"/>
    <property type="match status" value="1"/>
</dbReference>
<accession>A0ABQ0L5E5</accession>
<evidence type="ECO:0000256" key="2">
    <source>
        <dbReference type="ARBA" id="ARBA00022670"/>
    </source>
</evidence>
<organism evidence="7 8">
    <name type="scientific">Mycena chlorophos</name>
    <name type="common">Agaric fungus</name>
    <name type="synonym">Agaricus chlorophos</name>
    <dbReference type="NCBI Taxonomy" id="658473"/>
    <lineage>
        <taxon>Eukaryota</taxon>
        <taxon>Fungi</taxon>
        <taxon>Dikarya</taxon>
        <taxon>Basidiomycota</taxon>
        <taxon>Agaricomycotina</taxon>
        <taxon>Agaricomycetes</taxon>
        <taxon>Agaricomycetidae</taxon>
        <taxon>Agaricales</taxon>
        <taxon>Marasmiineae</taxon>
        <taxon>Mycenaceae</taxon>
        <taxon>Mycena</taxon>
    </lineage>
</organism>
<comment type="similarity">
    <text evidence="1">Belongs to the peptidase C48 family.</text>
</comment>